<keyword evidence="3" id="KW-1185">Reference proteome</keyword>
<dbReference type="EMBL" id="MU853239">
    <property type="protein sequence ID" value="KAK4120358.1"/>
    <property type="molecule type" value="Genomic_DNA"/>
</dbReference>
<comment type="caution">
    <text evidence="2">The sequence shown here is derived from an EMBL/GenBank/DDBJ whole genome shotgun (WGS) entry which is preliminary data.</text>
</comment>
<dbReference type="GeneID" id="87832508"/>
<accession>A0AAN6TTC1</accession>
<dbReference type="Proteomes" id="UP001302602">
    <property type="component" value="Unassembled WGS sequence"/>
</dbReference>
<dbReference type="AlphaFoldDB" id="A0AAN6TTC1"/>
<dbReference type="RefSeq" id="XP_062644129.1">
    <property type="nucleotide sequence ID" value="XM_062795740.1"/>
</dbReference>
<gene>
    <name evidence="2" type="ORF">N657DRAFT_674277</name>
</gene>
<reference evidence="2" key="2">
    <citation type="submission" date="2023-05" db="EMBL/GenBank/DDBJ databases">
        <authorList>
            <consortium name="Lawrence Berkeley National Laboratory"/>
            <person name="Steindorff A."/>
            <person name="Hensen N."/>
            <person name="Bonometti L."/>
            <person name="Westerberg I."/>
            <person name="Brannstrom I.O."/>
            <person name="Guillou S."/>
            <person name="Cros-Aarteil S."/>
            <person name="Calhoun S."/>
            <person name="Haridas S."/>
            <person name="Kuo A."/>
            <person name="Mondo S."/>
            <person name="Pangilinan J."/>
            <person name="Riley R."/>
            <person name="Labutti K."/>
            <person name="Andreopoulos B."/>
            <person name="Lipzen A."/>
            <person name="Chen C."/>
            <person name="Yanf M."/>
            <person name="Daum C."/>
            <person name="Ng V."/>
            <person name="Clum A."/>
            <person name="Ohm R."/>
            <person name="Martin F."/>
            <person name="Silar P."/>
            <person name="Natvig D."/>
            <person name="Lalanne C."/>
            <person name="Gautier V."/>
            <person name="Ament-Velasquez S.L."/>
            <person name="Kruys A."/>
            <person name="Hutchinson M.I."/>
            <person name="Powell A.J."/>
            <person name="Barry K."/>
            <person name="Miller A.N."/>
            <person name="Grigoriev I.V."/>
            <person name="Debuchy R."/>
            <person name="Gladieux P."/>
            <person name="Thoren M.H."/>
            <person name="Johannesson H."/>
        </authorList>
    </citation>
    <scope>NUCLEOTIDE SEQUENCE</scope>
    <source>
        <strain evidence="2">CBS 731.68</strain>
    </source>
</reference>
<protein>
    <submittedName>
        <fullName evidence="2">Uncharacterized protein</fullName>
    </submittedName>
</protein>
<proteinExistence type="predicted"/>
<feature type="compositionally biased region" description="Low complexity" evidence="1">
    <location>
        <begin position="39"/>
        <end position="53"/>
    </location>
</feature>
<reference evidence="2" key="1">
    <citation type="journal article" date="2023" name="Mol. Phylogenet. Evol.">
        <title>Genome-scale phylogeny and comparative genomics of the fungal order Sordariales.</title>
        <authorList>
            <person name="Hensen N."/>
            <person name="Bonometti L."/>
            <person name="Westerberg I."/>
            <person name="Brannstrom I.O."/>
            <person name="Guillou S."/>
            <person name="Cros-Aarteil S."/>
            <person name="Calhoun S."/>
            <person name="Haridas S."/>
            <person name="Kuo A."/>
            <person name="Mondo S."/>
            <person name="Pangilinan J."/>
            <person name="Riley R."/>
            <person name="LaButti K."/>
            <person name="Andreopoulos B."/>
            <person name="Lipzen A."/>
            <person name="Chen C."/>
            <person name="Yan M."/>
            <person name="Daum C."/>
            <person name="Ng V."/>
            <person name="Clum A."/>
            <person name="Steindorff A."/>
            <person name="Ohm R.A."/>
            <person name="Martin F."/>
            <person name="Silar P."/>
            <person name="Natvig D.O."/>
            <person name="Lalanne C."/>
            <person name="Gautier V."/>
            <person name="Ament-Velasquez S.L."/>
            <person name="Kruys A."/>
            <person name="Hutchinson M.I."/>
            <person name="Powell A.J."/>
            <person name="Barry K."/>
            <person name="Miller A.N."/>
            <person name="Grigoriev I.V."/>
            <person name="Debuchy R."/>
            <person name="Gladieux P."/>
            <person name="Hiltunen Thoren M."/>
            <person name="Johannesson H."/>
        </authorList>
    </citation>
    <scope>NUCLEOTIDE SEQUENCE</scope>
    <source>
        <strain evidence="2">CBS 731.68</strain>
    </source>
</reference>
<name>A0AAN6TTC1_9PEZI</name>
<evidence type="ECO:0000313" key="3">
    <source>
        <dbReference type="Proteomes" id="UP001302602"/>
    </source>
</evidence>
<evidence type="ECO:0000313" key="2">
    <source>
        <dbReference type="EMBL" id="KAK4120358.1"/>
    </source>
</evidence>
<sequence>MLIVAVAGGTGHLGLTIVEVFEEIRDTECEPSQSPRLKSTTQTSTQQPSPGQQQREHHHLSPQPEDSRWQRLELQLVAAAAQSSTTKRFMGSDWAIPYPLTHAFRIFTLSALRATEFEWTCLHVGQIADYLGTPHLPGHMSDVRILNEGGETY</sequence>
<evidence type="ECO:0000256" key="1">
    <source>
        <dbReference type="SAM" id="MobiDB-lite"/>
    </source>
</evidence>
<feature type="region of interest" description="Disordered" evidence="1">
    <location>
        <begin position="28"/>
        <end position="67"/>
    </location>
</feature>
<organism evidence="2 3">
    <name type="scientific">Parathielavia appendiculata</name>
    <dbReference type="NCBI Taxonomy" id="2587402"/>
    <lineage>
        <taxon>Eukaryota</taxon>
        <taxon>Fungi</taxon>
        <taxon>Dikarya</taxon>
        <taxon>Ascomycota</taxon>
        <taxon>Pezizomycotina</taxon>
        <taxon>Sordariomycetes</taxon>
        <taxon>Sordariomycetidae</taxon>
        <taxon>Sordariales</taxon>
        <taxon>Chaetomiaceae</taxon>
        <taxon>Parathielavia</taxon>
    </lineage>
</organism>